<evidence type="ECO:0000313" key="1">
    <source>
        <dbReference type="EMBL" id="DAD90145.1"/>
    </source>
</evidence>
<accession>A0A8S5N640</accession>
<name>A0A8S5N640_9CAUD</name>
<proteinExistence type="predicted"/>
<sequence>MVLVFFHCLPGAFRYAPGVGVLIRNAEKQK</sequence>
<organism evidence="1">
    <name type="scientific">Siphoviridae sp. ctfWC31</name>
    <dbReference type="NCBI Taxonomy" id="2826414"/>
    <lineage>
        <taxon>Viruses</taxon>
        <taxon>Duplodnaviria</taxon>
        <taxon>Heunggongvirae</taxon>
        <taxon>Uroviricota</taxon>
        <taxon>Caudoviricetes</taxon>
    </lineage>
</organism>
<protein>
    <submittedName>
        <fullName evidence="1">Uncharacterized protein</fullName>
    </submittedName>
</protein>
<reference evidence="1" key="1">
    <citation type="journal article" date="2021" name="Proc. Natl. Acad. Sci. U.S.A.">
        <title>A Catalog of Tens of Thousands of Viruses from Human Metagenomes Reveals Hidden Associations with Chronic Diseases.</title>
        <authorList>
            <person name="Tisza M.J."/>
            <person name="Buck C.B."/>
        </authorList>
    </citation>
    <scope>NUCLEOTIDE SEQUENCE</scope>
    <source>
        <strain evidence="1">CtfWC31</strain>
    </source>
</reference>
<dbReference type="EMBL" id="BK015078">
    <property type="protein sequence ID" value="DAD90145.1"/>
    <property type="molecule type" value="Genomic_DNA"/>
</dbReference>